<dbReference type="OrthoDB" id="2237633at2"/>
<dbReference type="RefSeq" id="WP_075104906.1">
    <property type="nucleotide sequence ID" value="NZ_MSJM01000005.1"/>
</dbReference>
<dbReference type="EMBL" id="MSJM01000005">
    <property type="protein sequence ID" value="OLF47599.1"/>
    <property type="molecule type" value="Genomic_DNA"/>
</dbReference>
<dbReference type="AlphaFoldDB" id="A0A1Q8E722"/>
<keyword evidence="4" id="KW-1185">Reference proteome</keyword>
<feature type="coiled-coil region" evidence="1">
    <location>
        <begin position="78"/>
        <end position="105"/>
    </location>
</feature>
<dbReference type="Pfam" id="PF18476">
    <property type="entry name" value="PIN_8"/>
    <property type="match status" value="1"/>
</dbReference>
<gene>
    <name evidence="3" type="ORF">BU202_06100</name>
</gene>
<evidence type="ECO:0000256" key="1">
    <source>
        <dbReference type="SAM" id="Coils"/>
    </source>
</evidence>
<dbReference type="InterPro" id="IPR041578">
    <property type="entry name" value="PIN_8"/>
</dbReference>
<reference evidence="4" key="1">
    <citation type="submission" date="2016-12" db="EMBL/GenBank/DDBJ databases">
        <authorList>
            <person name="Gulvik C.A."/>
        </authorList>
    </citation>
    <scope>NUCLEOTIDE SEQUENCE [LARGE SCALE GENOMIC DNA]</scope>
    <source>
        <strain evidence="4">NED12-00049-6B</strain>
    </source>
</reference>
<protein>
    <recommendedName>
        <fullName evidence="2">PIN like domain-containing protein</fullName>
    </recommendedName>
</protein>
<name>A0A1Q8E722_9STRE</name>
<feature type="domain" description="PIN like" evidence="2">
    <location>
        <begin position="28"/>
        <end position="296"/>
    </location>
</feature>
<proteinExistence type="predicted"/>
<evidence type="ECO:0000313" key="4">
    <source>
        <dbReference type="Proteomes" id="UP000186890"/>
    </source>
</evidence>
<organism evidence="3 4">
    <name type="scientific">Streptococcus cuniculi</name>
    <dbReference type="NCBI Taxonomy" id="1432788"/>
    <lineage>
        <taxon>Bacteria</taxon>
        <taxon>Bacillati</taxon>
        <taxon>Bacillota</taxon>
        <taxon>Bacilli</taxon>
        <taxon>Lactobacillales</taxon>
        <taxon>Streptococcaceae</taxon>
        <taxon>Streptococcus</taxon>
    </lineage>
</organism>
<comment type="caution">
    <text evidence="3">The sequence shown here is derived from an EMBL/GenBank/DDBJ whole genome shotgun (WGS) entry which is preliminary data.</text>
</comment>
<accession>A0A1Q8E722</accession>
<dbReference type="Proteomes" id="UP000186890">
    <property type="component" value="Unassembled WGS sequence"/>
</dbReference>
<evidence type="ECO:0000259" key="2">
    <source>
        <dbReference type="Pfam" id="PF18476"/>
    </source>
</evidence>
<keyword evidence="1" id="KW-0175">Coiled coil</keyword>
<evidence type="ECO:0000313" key="3">
    <source>
        <dbReference type="EMBL" id="OLF47599.1"/>
    </source>
</evidence>
<sequence>MNYIKYCKDVLAQKKESISKKDLIEESVIIIDTNCLLYPLKDMKLGGKLIKNFNKIKDSCYIPFITQQEYINNEQITITQTASNIDKCEKTINNLKNTKNILSSSLIEKRICEQIREKIKNQDKEDGFKTFIGTIESFEEDLKNLLKEDIEKEVNTLNDKINKKLSEKSAEFEKQNKADFDKKFYIEKYSKKIVEALSRWLDDVQLGEMYTEEQIKKYESIISSRYQARVSPGFEDDGKKDKYIIMNSIPINRSYSDAIFWLDALEHIEKNINNKKYLVVLSNEKKGDWVVNEDAKDINEDMFIECHRRTRLIAKKLDVWSFMELMGVPQDSVEKSKQRYSESIDYTLYGQLYSQKSQRQMMIDIFSRVLEETSGEKYVSSLPCLQQEDEFRHNTIFDSKVVISDKKNKKFVLGLQLNRKDKLQYICKLLETRVIDSSDQLQFFDEENQNEWEDICKQVREKRDKLQKSSWLKDEMIRLTSNDFTR</sequence>